<name>A0AAD7L9L3_QUISA</name>
<dbReference type="KEGG" id="qsa:O6P43_025762"/>
<evidence type="ECO:0000313" key="3">
    <source>
        <dbReference type="Proteomes" id="UP001163823"/>
    </source>
</evidence>
<dbReference type="Proteomes" id="UP001163823">
    <property type="component" value="Chromosome 10"/>
</dbReference>
<keyword evidence="3" id="KW-1185">Reference proteome</keyword>
<gene>
    <name evidence="2" type="ORF">O6P43_025762</name>
</gene>
<dbReference type="EMBL" id="JARAOO010000010">
    <property type="protein sequence ID" value="KAJ7954154.1"/>
    <property type="molecule type" value="Genomic_DNA"/>
</dbReference>
<organism evidence="2 3">
    <name type="scientific">Quillaja saponaria</name>
    <name type="common">Soap bark tree</name>
    <dbReference type="NCBI Taxonomy" id="32244"/>
    <lineage>
        <taxon>Eukaryota</taxon>
        <taxon>Viridiplantae</taxon>
        <taxon>Streptophyta</taxon>
        <taxon>Embryophyta</taxon>
        <taxon>Tracheophyta</taxon>
        <taxon>Spermatophyta</taxon>
        <taxon>Magnoliopsida</taxon>
        <taxon>eudicotyledons</taxon>
        <taxon>Gunneridae</taxon>
        <taxon>Pentapetalae</taxon>
        <taxon>rosids</taxon>
        <taxon>fabids</taxon>
        <taxon>Fabales</taxon>
        <taxon>Quillajaceae</taxon>
        <taxon>Quillaja</taxon>
    </lineage>
</organism>
<dbReference type="AlphaFoldDB" id="A0AAD7L9L3"/>
<protein>
    <submittedName>
        <fullName evidence="2">Zinc finger, B-box</fullName>
    </submittedName>
</protein>
<proteinExistence type="predicted"/>
<reference evidence="2" key="1">
    <citation type="journal article" date="2023" name="Science">
        <title>Elucidation of the pathway for biosynthesis of saponin adjuvants from the soapbark tree.</title>
        <authorList>
            <person name="Reed J."/>
            <person name="Orme A."/>
            <person name="El-Demerdash A."/>
            <person name="Owen C."/>
            <person name="Martin L.B.B."/>
            <person name="Misra R.C."/>
            <person name="Kikuchi S."/>
            <person name="Rejzek M."/>
            <person name="Martin A.C."/>
            <person name="Harkess A."/>
            <person name="Leebens-Mack J."/>
            <person name="Louveau T."/>
            <person name="Stephenson M.J."/>
            <person name="Osbourn A."/>
        </authorList>
    </citation>
    <scope>NUCLEOTIDE SEQUENCE</scope>
    <source>
        <strain evidence="2">S10</strain>
    </source>
</reference>
<feature type="region of interest" description="Disordered" evidence="1">
    <location>
        <begin position="1"/>
        <end position="22"/>
    </location>
</feature>
<accession>A0AAD7L9L3</accession>
<sequence length="92" mass="10790">MLQLSEEDNHPPFIGGQEQTNMSCSTEYTSKKFDENLHQQKQYYLDIGINHKKKDSPVEKLKLWSQNMQELGLCEELVCHEIFDIPDVDLTF</sequence>
<evidence type="ECO:0000256" key="1">
    <source>
        <dbReference type="SAM" id="MobiDB-lite"/>
    </source>
</evidence>
<comment type="caution">
    <text evidence="2">The sequence shown here is derived from an EMBL/GenBank/DDBJ whole genome shotgun (WGS) entry which is preliminary data.</text>
</comment>
<evidence type="ECO:0000313" key="2">
    <source>
        <dbReference type="EMBL" id="KAJ7954154.1"/>
    </source>
</evidence>